<dbReference type="Proteomes" id="UP001142291">
    <property type="component" value="Unassembled WGS sequence"/>
</dbReference>
<evidence type="ECO:0000259" key="3">
    <source>
        <dbReference type="SMART" id="SM00894"/>
    </source>
</evidence>
<gene>
    <name evidence="4" type="ORF">GCM10017591_14680</name>
</gene>
<protein>
    <recommendedName>
        <fullName evidence="3">Excalibur calcium-binding domain-containing protein</fullName>
    </recommendedName>
</protein>
<keyword evidence="5" id="KW-1185">Reference proteome</keyword>
<name>A0A9W6HLE0_9MICO</name>
<dbReference type="PANTHER" id="PTHR24094:SF15">
    <property type="entry name" value="AMP-DEPENDENT SYNTHETASE_LIGASE DOMAIN-CONTAINING PROTEIN-RELATED"/>
    <property type="match status" value="1"/>
</dbReference>
<organism evidence="4 5">
    <name type="scientific">Microbacterium dextranolyticum</name>
    <dbReference type="NCBI Taxonomy" id="36806"/>
    <lineage>
        <taxon>Bacteria</taxon>
        <taxon>Bacillati</taxon>
        <taxon>Actinomycetota</taxon>
        <taxon>Actinomycetes</taxon>
        <taxon>Micrococcales</taxon>
        <taxon>Microbacteriaceae</taxon>
        <taxon>Microbacterium</taxon>
    </lineage>
</organism>
<evidence type="ECO:0000256" key="1">
    <source>
        <dbReference type="SAM" id="MobiDB-lite"/>
    </source>
</evidence>
<dbReference type="AlphaFoldDB" id="A0A9W6HLE0"/>
<dbReference type="InterPro" id="IPR018929">
    <property type="entry name" value="DUF2510"/>
</dbReference>
<dbReference type="InterPro" id="IPR011089">
    <property type="entry name" value="GmrSD_C"/>
</dbReference>
<dbReference type="InterPro" id="IPR008613">
    <property type="entry name" value="Excalibur_Ca-bd_domain"/>
</dbReference>
<evidence type="ECO:0000313" key="5">
    <source>
        <dbReference type="Proteomes" id="UP001142291"/>
    </source>
</evidence>
<dbReference type="Pfam" id="PF05901">
    <property type="entry name" value="Excalibur"/>
    <property type="match status" value="1"/>
</dbReference>
<feature type="compositionally biased region" description="Pro residues" evidence="1">
    <location>
        <begin position="1"/>
        <end position="10"/>
    </location>
</feature>
<dbReference type="RefSeq" id="WP_204964085.1">
    <property type="nucleotide sequence ID" value="NZ_BAAAUR010000001.1"/>
</dbReference>
<feature type="transmembrane region" description="Helical" evidence="2">
    <location>
        <begin position="64"/>
        <end position="93"/>
    </location>
</feature>
<dbReference type="PANTHER" id="PTHR24094">
    <property type="entry name" value="SECRETED PROTEIN"/>
    <property type="match status" value="1"/>
</dbReference>
<evidence type="ECO:0000313" key="4">
    <source>
        <dbReference type="EMBL" id="GLJ95405.1"/>
    </source>
</evidence>
<dbReference type="SMART" id="SM00894">
    <property type="entry name" value="Excalibur"/>
    <property type="match status" value="1"/>
</dbReference>
<dbReference type="EMBL" id="BSER01000009">
    <property type="protein sequence ID" value="GLJ95405.1"/>
    <property type="molecule type" value="Genomic_DNA"/>
</dbReference>
<feature type="compositionally biased region" description="Basic and acidic residues" evidence="1">
    <location>
        <begin position="456"/>
        <end position="470"/>
    </location>
</feature>
<dbReference type="Pfam" id="PF07510">
    <property type="entry name" value="GmrSD_C"/>
    <property type="match status" value="1"/>
</dbReference>
<feature type="region of interest" description="Disordered" evidence="1">
    <location>
        <begin position="147"/>
        <end position="170"/>
    </location>
</feature>
<reference evidence="4" key="2">
    <citation type="submission" date="2023-01" db="EMBL/GenBank/DDBJ databases">
        <authorList>
            <person name="Sun Q."/>
            <person name="Evtushenko L."/>
        </authorList>
    </citation>
    <scope>NUCLEOTIDE SEQUENCE</scope>
    <source>
        <strain evidence="4">VKM Ac-1940</strain>
    </source>
</reference>
<feature type="region of interest" description="Disordered" evidence="1">
    <location>
        <begin position="413"/>
        <end position="432"/>
    </location>
</feature>
<keyword evidence="2" id="KW-0812">Transmembrane</keyword>
<feature type="compositionally biased region" description="Low complexity" evidence="1">
    <location>
        <begin position="151"/>
        <end position="160"/>
    </location>
</feature>
<accession>A0A9W6HLE0</accession>
<feature type="region of interest" description="Disordered" evidence="1">
    <location>
        <begin position="449"/>
        <end position="470"/>
    </location>
</feature>
<evidence type="ECO:0000256" key="2">
    <source>
        <dbReference type="SAM" id="Phobius"/>
    </source>
</evidence>
<feature type="region of interest" description="Disordered" evidence="1">
    <location>
        <begin position="1"/>
        <end position="21"/>
    </location>
</feature>
<reference evidence="4" key="1">
    <citation type="journal article" date="2014" name="Int. J. Syst. Evol. Microbiol.">
        <title>Complete genome sequence of Corynebacterium casei LMG S-19264T (=DSM 44701T), isolated from a smear-ripened cheese.</title>
        <authorList>
            <consortium name="US DOE Joint Genome Institute (JGI-PGF)"/>
            <person name="Walter F."/>
            <person name="Albersmeier A."/>
            <person name="Kalinowski J."/>
            <person name="Ruckert C."/>
        </authorList>
    </citation>
    <scope>NUCLEOTIDE SEQUENCE</scope>
    <source>
        <strain evidence="4">VKM Ac-1940</strain>
    </source>
</reference>
<comment type="caution">
    <text evidence="4">The sequence shown here is derived from an EMBL/GenBank/DDBJ whole genome shotgun (WGS) entry which is preliminary data.</text>
</comment>
<keyword evidence="2" id="KW-0472">Membrane</keyword>
<sequence>MTSPTSPPPGWFTDPEDPTRTRWWDGAQWTEHLMPASVPPGSSPTPPPHADGEKASWLRRLPKWAWIVGGLVAVVILVFLAPLVALFALVVLITAIVAVSRKTPTWLRFRSNGIAAAAIAASAVVFVVAGMLSGVIYPSPKTPVAAQSEQPASRAAVASPTPTPSPTPDDVDVAAAASFTGTTATVADTAATDGRSARAILDTLTVRAAASDSGFSRAQFGQSWLDVDRNGCDTRNDTLGRDLKNPVRSGSCKVTSGQLADPYTGTTVAFTRGPGTSKLVQIDHVVSLSNAWQSGAQHLSADQRATFANDAINVLAVGSDAYGAKNGRDASAWLPANAGYQCAYVARQVSVKAMYGLSVTQNERDAMARVLDGCADQGSVTSQYALKAVVPPPAAPAPAEPAPADPAPFVEAPVQEAEPEAPAEPAPAPPANAYYANCKEARAAGAAPIRVGEPGYSRKLDRDGDGIACE</sequence>
<proteinExistence type="predicted"/>
<keyword evidence="2" id="KW-1133">Transmembrane helix</keyword>
<feature type="transmembrane region" description="Helical" evidence="2">
    <location>
        <begin position="114"/>
        <end position="137"/>
    </location>
</feature>
<feature type="domain" description="Excalibur calcium-binding" evidence="3">
    <location>
        <begin position="434"/>
        <end position="470"/>
    </location>
</feature>
<dbReference type="Pfam" id="PF10708">
    <property type="entry name" value="DUF2510"/>
    <property type="match status" value="1"/>
</dbReference>